<dbReference type="SUPFAM" id="SSF52540">
    <property type="entry name" value="P-loop containing nucleoside triphosphate hydrolases"/>
    <property type="match status" value="1"/>
</dbReference>
<dbReference type="Gene3D" id="1.25.40.10">
    <property type="entry name" value="Tetratricopeptide repeat domain"/>
    <property type="match status" value="1"/>
</dbReference>
<dbReference type="InterPro" id="IPR041664">
    <property type="entry name" value="AAA_16"/>
</dbReference>
<accession>A0ABT4TTG3</accession>
<feature type="domain" description="HTH luxR-type" evidence="4">
    <location>
        <begin position="942"/>
        <end position="1007"/>
    </location>
</feature>
<keyword evidence="2" id="KW-0067">ATP-binding</keyword>
<comment type="caution">
    <text evidence="5">The sequence shown here is derived from an EMBL/GenBank/DDBJ whole genome shotgun (WGS) entry which is preliminary data.</text>
</comment>
<sequence>MSTLGMSPRGTAPVFVGRSGDVDRLLSHARRTRDGRAGTVLIGGEAGVGKSRLLAEFGARLGGAAAPGGSPGHGRLVAGGCLELGVDGLPFAPFVAVLRQLLRDLGPGLAEAAGGGGELPRLLPELGPAPDERRNARGLLFQQVLLALVHAAGDEGLTVVLEDLHWADASTRDLLVFLVRSLDTAPVQLVATFRTDELHRDHPLRRLLPELERLPEVERIDLAPLTSAEAARLAASLRGAELSPAEAAALHARSQGNPLFVESLAEQPGFMDSPVPDRPRELLLSALHRLDASAAEVVRTAAVGAVSGGHVEHELLAQVSGLPHGELDTALRSAVDANILRVTETGYRFRHALLREAVHDDLLPGRHTRLHRAFAEALDALPEVVPSYRLAAEQAHHFRAAHDLPRALSAAWWAAVYAGEKLAYAEEQRMLERVLELWDQVPDAAERTGGADRVEVLGRAAAAAMESGDPMRAIELCDEGLADLPQAGGTELMGRRALLLRRRAQARFDCADGRGMDDLLSALEIYPLDAPGYSMALSLLARGCMRRPDLDPSEIAALRHLVGAQEGRVTRLDLAEGALNRAVAEGDRCAEADALVTVGSALFNTEDFEGGRKAMEEGADLARELGEPAIETTALAILAHYLREFGLHGEAVELLLQSIDRVRGMGLMSVSTPFAASNLAETYVETGDLDEAERWVAEGVSLSPSPKLRVFLESEAMQAAMARGDIERARAAAARVPPLGPQPQKQLHIVQLAIAAQVELMRREGRLQEAVETAVDVLRSAELEVGPGYGWQYLDISAALLQQAVAASHEWADPLPDLHKRIVEAAGRVPQRGPVLQARQATVAARLAGVEGRPVEEVADLWAEAVERWKPLPMRPALADALVNFAEQAVAAGGERRGRVAEALREAVGLADACGLRPVRHRAEDLARRAGVPLGEGAGTAPPPLPKGLTPREAEVLRLLGRGATNAGIAEELFITPKTASVHVSNILNKLDVPNRATAGARARELGMA</sequence>
<evidence type="ECO:0000259" key="4">
    <source>
        <dbReference type="PROSITE" id="PS50043"/>
    </source>
</evidence>
<dbReference type="PROSITE" id="PS50043">
    <property type="entry name" value="HTH_LUXR_2"/>
    <property type="match status" value="1"/>
</dbReference>
<dbReference type="InterPro" id="IPR027417">
    <property type="entry name" value="P-loop_NTPase"/>
</dbReference>
<keyword evidence="3" id="KW-0802">TPR repeat</keyword>
<dbReference type="InterPro" id="IPR016032">
    <property type="entry name" value="Sig_transdc_resp-reg_C-effctor"/>
</dbReference>
<dbReference type="PANTHER" id="PTHR16305">
    <property type="entry name" value="TESTICULAR SOLUBLE ADENYLYL CYCLASE"/>
    <property type="match status" value="1"/>
</dbReference>
<evidence type="ECO:0000256" key="1">
    <source>
        <dbReference type="ARBA" id="ARBA00022741"/>
    </source>
</evidence>
<proteinExistence type="predicted"/>
<dbReference type="SMART" id="SM00421">
    <property type="entry name" value="HTH_LUXR"/>
    <property type="match status" value="1"/>
</dbReference>
<feature type="repeat" description="TPR" evidence="3">
    <location>
        <begin position="673"/>
        <end position="706"/>
    </location>
</feature>
<dbReference type="Proteomes" id="UP001165685">
    <property type="component" value="Unassembled WGS sequence"/>
</dbReference>
<dbReference type="InterPro" id="IPR011990">
    <property type="entry name" value="TPR-like_helical_dom_sf"/>
</dbReference>
<evidence type="ECO:0000313" key="5">
    <source>
        <dbReference type="EMBL" id="MDA2807985.1"/>
    </source>
</evidence>
<gene>
    <name evidence="5" type="ORF">O4U47_25965</name>
</gene>
<dbReference type="PRINTS" id="PR00038">
    <property type="entry name" value="HTHLUXR"/>
</dbReference>
<dbReference type="PROSITE" id="PS50005">
    <property type="entry name" value="TPR"/>
    <property type="match status" value="1"/>
</dbReference>
<dbReference type="Pfam" id="PF00196">
    <property type="entry name" value="GerE"/>
    <property type="match status" value="1"/>
</dbReference>
<evidence type="ECO:0000313" key="6">
    <source>
        <dbReference type="Proteomes" id="UP001165685"/>
    </source>
</evidence>
<evidence type="ECO:0000256" key="3">
    <source>
        <dbReference type="PROSITE-ProRule" id="PRU00339"/>
    </source>
</evidence>
<protein>
    <submittedName>
        <fullName evidence="5">AAA family ATPase</fullName>
    </submittedName>
</protein>
<keyword evidence="1" id="KW-0547">Nucleotide-binding</keyword>
<dbReference type="RefSeq" id="WP_270680603.1">
    <property type="nucleotide sequence ID" value="NZ_JAQFWP010000068.1"/>
</dbReference>
<dbReference type="SUPFAM" id="SSF48452">
    <property type="entry name" value="TPR-like"/>
    <property type="match status" value="1"/>
</dbReference>
<evidence type="ECO:0000256" key="2">
    <source>
        <dbReference type="ARBA" id="ARBA00022840"/>
    </source>
</evidence>
<dbReference type="PANTHER" id="PTHR16305:SF35">
    <property type="entry name" value="TRANSCRIPTIONAL ACTIVATOR DOMAIN"/>
    <property type="match status" value="1"/>
</dbReference>
<name>A0ABT4TTG3_9ACTN</name>
<dbReference type="EMBL" id="JAQFWP010000068">
    <property type="protein sequence ID" value="MDA2807985.1"/>
    <property type="molecule type" value="Genomic_DNA"/>
</dbReference>
<dbReference type="SUPFAM" id="SSF46894">
    <property type="entry name" value="C-terminal effector domain of the bipartite response regulators"/>
    <property type="match status" value="1"/>
</dbReference>
<dbReference type="InterPro" id="IPR019734">
    <property type="entry name" value="TPR_rpt"/>
</dbReference>
<dbReference type="Gene3D" id="1.10.10.10">
    <property type="entry name" value="Winged helix-like DNA-binding domain superfamily/Winged helix DNA-binding domain"/>
    <property type="match status" value="1"/>
</dbReference>
<keyword evidence="6" id="KW-1185">Reference proteome</keyword>
<dbReference type="InterPro" id="IPR036388">
    <property type="entry name" value="WH-like_DNA-bd_sf"/>
</dbReference>
<dbReference type="CDD" id="cd06170">
    <property type="entry name" value="LuxR_C_like"/>
    <property type="match status" value="1"/>
</dbReference>
<reference evidence="5" key="1">
    <citation type="submission" date="2023-01" db="EMBL/GenBank/DDBJ databases">
        <title>Draft genome sequence of Nocardiopsis sp. LSu2-4 isolated from halophytes.</title>
        <authorList>
            <person name="Duangmal K."/>
            <person name="Chantavorakit T."/>
        </authorList>
    </citation>
    <scope>NUCLEOTIDE SEQUENCE</scope>
    <source>
        <strain evidence="5">LSu2-4</strain>
    </source>
</reference>
<dbReference type="Pfam" id="PF13191">
    <property type="entry name" value="AAA_16"/>
    <property type="match status" value="1"/>
</dbReference>
<organism evidence="5 6">
    <name type="scientific">Nocardiopsis suaedae</name>
    <dbReference type="NCBI Taxonomy" id="3018444"/>
    <lineage>
        <taxon>Bacteria</taxon>
        <taxon>Bacillati</taxon>
        <taxon>Actinomycetota</taxon>
        <taxon>Actinomycetes</taxon>
        <taxon>Streptosporangiales</taxon>
        <taxon>Nocardiopsidaceae</taxon>
        <taxon>Nocardiopsis</taxon>
    </lineage>
</organism>
<dbReference type="InterPro" id="IPR000792">
    <property type="entry name" value="Tscrpt_reg_LuxR_C"/>
</dbReference>